<proteinExistence type="predicted"/>
<feature type="compositionally biased region" description="Gly residues" evidence="1">
    <location>
        <begin position="70"/>
        <end position="80"/>
    </location>
</feature>
<feature type="region of interest" description="Disordered" evidence="1">
    <location>
        <begin position="51"/>
        <end position="80"/>
    </location>
</feature>
<accession>A0ABQ3CA69</accession>
<sequence>MTSGDECFARRLISTLGKRRAQGVMPAYRMAGLPEDEGSSIGVLPWVETDPRRLGSSRRGSGARRVHGRCGPGARKGAGG</sequence>
<evidence type="ECO:0000313" key="3">
    <source>
        <dbReference type="Proteomes" id="UP000624183"/>
    </source>
</evidence>
<protein>
    <submittedName>
        <fullName evidence="2">Uncharacterized protein</fullName>
    </submittedName>
</protein>
<dbReference type="Proteomes" id="UP000624183">
    <property type="component" value="Unassembled WGS sequence"/>
</dbReference>
<evidence type="ECO:0000256" key="1">
    <source>
        <dbReference type="SAM" id="MobiDB-lite"/>
    </source>
</evidence>
<comment type="caution">
    <text evidence="2">The sequence shown here is derived from an EMBL/GenBank/DDBJ whole genome shotgun (WGS) entry which is preliminary data.</text>
</comment>
<organism evidence="2 3">
    <name type="scientific">Streptomyces rubiginosohelvolus</name>
    <dbReference type="NCBI Taxonomy" id="67362"/>
    <lineage>
        <taxon>Bacteria</taxon>
        <taxon>Bacillati</taxon>
        <taxon>Actinomycetota</taxon>
        <taxon>Actinomycetes</taxon>
        <taxon>Kitasatosporales</taxon>
        <taxon>Streptomycetaceae</taxon>
        <taxon>Streptomyces</taxon>
    </lineage>
</organism>
<reference evidence="3" key="1">
    <citation type="journal article" date="2019" name="Int. J. Syst. Evol. Microbiol.">
        <title>The Global Catalogue of Microorganisms (GCM) 10K type strain sequencing project: providing services to taxonomists for standard genome sequencing and annotation.</title>
        <authorList>
            <consortium name="The Broad Institute Genomics Platform"/>
            <consortium name="The Broad Institute Genome Sequencing Center for Infectious Disease"/>
            <person name="Wu L."/>
            <person name="Ma J."/>
        </authorList>
    </citation>
    <scope>NUCLEOTIDE SEQUENCE [LARGE SCALE GENOMIC DNA]</scope>
    <source>
        <strain evidence="3">JCM 4602</strain>
    </source>
</reference>
<gene>
    <name evidence="2" type="ORF">GCM10010328_51330</name>
</gene>
<dbReference type="EMBL" id="BMUW01000011">
    <property type="protein sequence ID" value="GGZ69901.1"/>
    <property type="molecule type" value="Genomic_DNA"/>
</dbReference>
<keyword evidence="3" id="KW-1185">Reference proteome</keyword>
<evidence type="ECO:0000313" key="2">
    <source>
        <dbReference type="EMBL" id="GGZ69901.1"/>
    </source>
</evidence>
<name>A0ABQ3CA69_9ACTN</name>